<feature type="signal peptide" evidence="6">
    <location>
        <begin position="1"/>
        <end position="36"/>
    </location>
</feature>
<sequence>LTPAPPILKYPALALALSPLQALLPWLLLFVHQAAAASGGCECTTATDGADKQGATKLKLVAIASILTAGAAGVLVPVLGRSMAALRPDGDIFFAVKAFAAGVILATGMVHILPAAFDGLTSPCIHKGGGDRNGFPFAGLVAMSEHAGDEEGRANHPHVHAHGHSHGDAIVVSSPEEAAIADTIRHRVVSQVSKSSHSKAHRTSYSKGLAVRGLLL</sequence>
<keyword evidence="6" id="KW-0732">Signal</keyword>
<dbReference type="Pfam" id="PF02535">
    <property type="entry name" value="Zip"/>
    <property type="match status" value="1"/>
</dbReference>
<evidence type="ECO:0000256" key="1">
    <source>
        <dbReference type="ARBA" id="ARBA00004651"/>
    </source>
</evidence>
<dbReference type="PANTHER" id="PTHR11040:SF181">
    <property type="entry name" value="ZINC TRANSPORTER 1"/>
    <property type="match status" value="1"/>
</dbReference>
<feature type="transmembrane region" description="Helical" evidence="5">
    <location>
        <begin position="92"/>
        <end position="117"/>
    </location>
</feature>
<reference evidence="7" key="4">
    <citation type="submission" date="2019-03" db="UniProtKB">
        <authorList>
            <consortium name="EnsemblPlants"/>
        </authorList>
    </citation>
    <scope>IDENTIFICATION</scope>
</reference>
<dbReference type="EnsemblPlants" id="AET2Gv20937800.6">
    <property type="protein sequence ID" value="AET2Gv20937800.6"/>
    <property type="gene ID" value="AET2Gv20937800"/>
</dbReference>
<reference evidence="8" key="2">
    <citation type="journal article" date="2017" name="Nat. Plants">
        <title>The Aegilops tauschii genome reveals multiple impacts of transposons.</title>
        <authorList>
            <person name="Zhao G."/>
            <person name="Zou C."/>
            <person name="Li K."/>
            <person name="Wang K."/>
            <person name="Li T."/>
            <person name="Gao L."/>
            <person name="Zhang X."/>
            <person name="Wang H."/>
            <person name="Yang Z."/>
            <person name="Liu X."/>
            <person name="Jiang W."/>
            <person name="Mao L."/>
            <person name="Kong X."/>
            <person name="Jiao Y."/>
            <person name="Jia J."/>
        </authorList>
    </citation>
    <scope>NUCLEOTIDE SEQUENCE [LARGE SCALE GENOMIC DNA]</scope>
    <source>
        <strain evidence="8">cv. AL8/78</strain>
    </source>
</reference>
<comment type="subcellular location">
    <subcellularLocation>
        <location evidence="1">Cell membrane</location>
        <topology evidence="1">Multi-pass membrane protein</topology>
    </subcellularLocation>
</comment>
<feature type="chain" id="PRO_5018999098" description="Zinc/iron permease" evidence="6">
    <location>
        <begin position="37"/>
        <end position="216"/>
    </location>
</feature>
<evidence type="ECO:0000256" key="3">
    <source>
        <dbReference type="ARBA" id="ARBA00022989"/>
    </source>
</evidence>
<keyword evidence="4 5" id="KW-0472">Membrane</keyword>
<dbReference type="AlphaFoldDB" id="A0A453CR90"/>
<proteinExistence type="predicted"/>
<protein>
    <recommendedName>
        <fullName evidence="9">Zinc/iron permease</fullName>
    </recommendedName>
</protein>
<evidence type="ECO:0000256" key="5">
    <source>
        <dbReference type="SAM" id="Phobius"/>
    </source>
</evidence>
<accession>A0A453CR90</accession>
<keyword evidence="2 5" id="KW-0812">Transmembrane</keyword>
<dbReference type="GO" id="GO:0005385">
    <property type="term" value="F:zinc ion transmembrane transporter activity"/>
    <property type="evidence" value="ECO:0007669"/>
    <property type="project" value="TreeGrafter"/>
</dbReference>
<evidence type="ECO:0000313" key="8">
    <source>
        <dbReference type="Proteomes" id="UP000015105"/>
    </source>
</evidence>
<evidence type="ECO:0000256" key="2">
    <source>
        <dbReference type="ARBA" id="ARBA00022692"/>
    </source>
</evidence>
<evidence type="ECO:0000256" key="4">
    <source>
        <dbReference type="ARBA" id="ARBA00023136"/>
    </source>
</evidence>
<reference evidence="7" key="5">
    <citation type="journal article" date="2021" name="G3 (Bethesda)">
        <title>Aegilops tauschii genome assembly Aet v5.0 features greater sequence contiguity and improved annotation.</title>
        <authorList>
            <person name="Wang L."/>
            <person name="Zhu T."/>
            <person name="Rodriguez J.C."/>
            <person name="Deal K.R."/>
            <person name="Dubcovsky J."/>
            <person name="McGuire P.E."/>
            <person name="Lux T."/>
            <person name="Spannagl M."/>
            <person name="Mayer K.F.X."/>
            <person name="Baldrich P."/>
            <person name="Meyers B.C."/>
            <person name="Huo N."/>
            <person name="Gu Y.Q."/>
            <person name="Zhou H."/>
            <person name="Devos K.M."/>
            <person name="Bennetzen J.L."/>
            <person name="Unver T."/>
            <person name="Budak H."/>
            <person name="Gulick P.J."/>
            <person name="Galiba G."/>
            <person name="Kalapos B."/>
            <person name="Nelson D.R."/>
            <person name="Li P."/>
            <person name="You F.M."/>
            <person name="Luo M.C."/>
            <person name="Dvorak J."/>
        </authorList>
    </citation>
    <scope>NUCLEOTIDE SEQUENCE [LARGE SCALE GENOMIC DNA]</scope>
    <source>
        <strain evidence="7">cv. AL8/78</strain>
    </source>
</reference>
<dbReference type="GO" id="GO:0005886">
    <property type="term" value="C:plasma membrane"/>
    <property type="evidence" value="ECO:0007669"/>
    <property type="project" value="UniProtKB-SubCell"/>
</dbReference>
<dbReference type="InterPro" id="IPR003689">
    <property type="entry name" value="ZIP"/>
</dbReference>
<name>A0A453CR90_AEGTS</name>
<organism evidence="7 8">
    <name type="scientific">Aegilops tauschii subsp. strangulata</name>
    <name type="common">Goatgrass</name>
    <dbReference type="NCBI Taxonomy" id="200361"/>
    <lineage>
        <taxon>Eukaryota</taxon>
        <taxon>Viridiplantae</taxon>
        <taxon>Streptophyta</taxon>
        <taxon>Embryophyta</taxon>
        <taxon>Tracheophyta</taxon>
        <taxon>Spermatophyta</taxon>
        <taxon>Magnoliopsida</taxon>
        <taxon>Liliopsida</taxon>
        <taxon>Poales</taxon>
        <taxon>Poaceae</taxon>
        <taxon>BOP clade</taxon>
        <taxon>Pooideae</taxon>
        <taxon>Triticodae</taxon>
        <taxon>Triticeae</taxon>
        <taxon>Triticinae</taxon>
        <taxon>Aegilops</taxon>
    </lineage>
</organism>
<keyword evidence="3 5" id="KW-1133">Transmembrane helix</keyword>
<keyword evidence="8" id="KW-1185">Reference proteome</keyword>
<dbReference type="Gramene" id="AET2Gv20937800.6">
    <property type="protein sequence ID" value="AET2Gv20937800.6"/>
    <property type="gene ID" value="AET2Gv20937800"/>
</dbReference>
<dbReference type="PANTHER" id="PTHR11040">
    <property type="entry name" value="ZINC/IRON TRANSPORTER"/>
    <property type="match status" value="1"/>
</dbReference>
<evidence type="ECO:0008006" key="9">
    <source>
        <dbReference type="Google" id="ProtNLM"/>
    </source>
</evidence>
<reference evidence="8" key="1">
    <citation type="journal article" date="2014" name="Science">
        <title>Ancient hybridizations among the ancestral genomes of bread wheat.</title>
        <authorList>
            <consortium name="International Wheat Genome Sequencing Consortium,"/>
            <person name="Marcussen T."/>
            <person name="Sandve S.R."/>
            <person name="Heier L."/>
            <person name="Spannagl M."/>
            <person name="Pfeifer M."/>
            <person name="Jakobsen K.S."/>
            <person name="Wulff B.B."/>
            <person name="Steuernagel B."/>
            <person name="Mayer K.F."/>
            <person name="Olsen O.A."/>
        </authorList>
    </citation>
    <scope>NUCLEOTIDE SEQUENCE [LARGE SCALE GENOMIC DNA]</scope>
    <source>
        <strain evidence="8">cv. AL8/78</strain>
    </source>
</reference>
<evidence type="ECO:0000256" key="6">
    <source>
        <dbReference type="SAM" id="SignalP"/>
    </source>
</evidence>
<evidence type="ECO:0000313" key="7">
    <source>
        <dbReference type="EnsemblPlants" id="AET2Gv20937800.6"/>
    </source>
</evidence>
<feature type="transmembrane region" description="Helical" evidence="5">
    <location>
        <begin position="60"/>
        <end position="80"/>
    </location>
</feature>
<reference evidence="7" key="3">
    <citation type="journal article" date="2017" name="Nature">
        <title>Genome sequence of the progenitor of the wheat D genome Aegilops tauschii.</title>
        <authorList>
            <person name="Luo M.C."/>
            <person name="Gu Y.Q."/>
            <person name="Puiu D."/>
            <person name="Wang H."/>
            <person name="Twardziok S.O."/>
            <person name="Deal K.R."/>
            <person name="Huo N."/>
            <person name="Zhu T."/>
            <person name="Wang L."/>
            <person name="Wang Y."/>
            <person name="McGuire P.E."/>
            <person name="Liu S."/>
            <person name="Long H."/>
            <person name="Ramasamy R.K."/>
            <person name="Rodriguez J.C."/>
            <person name="Van S.L."/>
            <person name="Yuan L."/>
            <person name="Wang Z."/>
            <person name="Xia Z."/>
            <person name="Xiao L."/>
            <person name="Anderson O.D."/>
            <person name="Ouyang S."/>
            <person name="Liang Y."/>
            <person name="Zimin A.V."/>
            <person name="Pertea G."/>
            <person name="Qi P."/>
            <person name="Bennetzen J.L."/>
            <person name="Dai X."/>
            <person name="Dawson M.W."/>
            <person name="Muller H.G."/>
            <person name="Kugler K."/>
            <person name="Rivarola-Duarte L."/>
            <person name="Spannagl M."/>
            <person name="Mayer K.F.X."/>
            <person name="Lu F.H."/>
            <person name="Bevan M.W."/>
            <person name="Leroy P."/>
            <person name="Li P."/>
            <person name="You F.M."/>
            <person name="Sun Q."/>
            <person name="Liu Z."/>
            <person name="Lyons E."/>
            <person name="Wicker T."/>
            <person name="Salzberg S.L."/>
            <person name="Devos K.M."/>
            <person name="Dvorak J."/>
        </authorList>
    </citation>
    <scope>NUCLEOTIDE SEQUENCE [LARGE SCALE GENOMIC DNA]</scope>
    <source>
        <strain evidence="7">cv. AL8/78</strain>
    </source>
</reference>
<dbReference type="Proteomes" id="UP000015105">
    <property type="component" value="Chromosome 2D"/>
</dbReference>